<comment type="caution">
    <text evidence="2">The sequence shown here is derived from an EMBL/GenBank/DDBJ whole genome shotgun (WGS) entry which is preliminary data.</text>
</comment>
<dbReference type="SUPFAM" id="SSF54427">
    <property type="entry name" value="NTF2-like"/>
    <property type="match status" value="1"/>
</dbReference>
<dbReference type="InterPro" id="IPR037401">
    <property type="entry name" value="SnoaL-like"/>
</dbReference>
<dbReference type="Proteomes" id="UP000717696">
    <property type="component" value="Unassembled WGS sequence"/>
</dbReference>
<dbReference type="Gene3D" id="3.10.450.50">
    <property type="match status" value="1"/>
</dbReference>
<feature type="domain" description="SnoaL-like" evidence="1">
    <location>
        <begin position="29"/>
        <end position="132"/>
    </location>
</feature>
<dbReference type="Pfam" id="PF12680">
    <property type="entry name" value="SnoaL_2"/>
    <property type="match status" value="1"/>
</dbReference>
<keyword evidence="2" id="KW-0413">Isomerase</keyword>
<accession>A0A9P9DWN3</accession>
<evidence type="ECO:0000313" key="2">
    <source>
        <dbReference type="EMBL" id="KAH7126419.1"/>
    </source>
</evidence>
<dbReference type="CDD" id="cd00531">
    <property type="entry name" value="NTF2_like"/>
    <property type="match status" value="1"/>
</dbReference>
<dbReference type="InterPro" id="IPR032710">
    <property type="entry name" value="NTF2-like_dom_sf"/>
</dbReference>
<dbReference type="AlphaFoldDB" id="A0A9P9DWN3"/>
<proteinExistence type="predicted"/>
<evidence type="ECO:0000259" key="1">
    <source>
        <dbReference type="Pfam" id="PF12680"/>
    </source>
</evidence>
<protein>
    <submittedName>
        <fullName evidence="2">Ketosteroid isomerase-like protein</fullName>
    </submittedName>
</protein>
<dbReference type="OrthoDB" id="332863at2759"/>
<gene>
    <name evidence="2" type="ORF">B0J13DRAFT_628002</name>
</gene>
<dbReference type="GO" id="GO:0016853">
    <property type="term" value="F:isomerase activity"/>
    <property type="evidence" value="ECO:0007669"/>
    <property type="project" value="UniProtKB-KW"/>
</dbReference>
<keyword evidence="3" id="KW-1185">Reference proteome</keyword>
<dbReference type="EMBL" id="JAGMUU010000023">
    <property type="protein sequence ID" value="KAH7126419.1"/>
    <property type="molecule type" value="Genomic_DNA"/>
</dbReference>
<dbReference type="InterPro" id="IPR011944">
    <property type="entry name" value="Steroid_delta5-4_isomerase"/>
</dbReference>
<name>A0A9P9DWN3_9HYPO</name>
<reference evidence="2" key="1">
    <citation type="journal article" date="2021" name="Nat. Commun.">
        <title>Genetic determinants of endophytism in the Arabidopsis root mycobiome.</title>
        <authorList>
            <person name="Mesny F."/>
            <person name="Miyauchi S."/>
            <person name="Thiergart T."/>
            <person name="Pickel B."/>
            <person name="Atanasova L."/>
            <person name="Karlsson M."/>
            <person name="Huettel B."/>
            <person name="Barry K.W."/>
            <person name="Haridas S."/>
            <person name="Chen C."/>
            <person name="Bauer D."/>
            <person name="Andreopoulos W."/>
            <person name="Pangilinan J."/>
            <person name="LaButti K."/>
            <person name="Riley R."/>
            <person name="Lipzen A."/>
            <person name="Clum A."/>
            <person name="Drula E."/>
            <person name="Henrissat B."/>
            <person name="Kohler A."/>
            <person name="Grigoriev I.V."/>
            <person name="Martin F.M."/>
            <person name="Hacquard S."/>
        </authorList>
    </citation>
    <scope>NUCLEOTIDE SEQUENCE</scope>
    <source>
        <strain evidence="2">MPI-CAGE-AT-0021</strain>
    </source>
</reference>
<sequence length="153" mass="16984">MMRSDSGISCPRSFVSSTEVEQITAVLHAYGAALKSRNVEDAVALYTADGVILPPHFTASVGTQALRESYTRIFSSVQLVITFNIEEIVFMSPDWGFARTTAEGTKTMLASQESEPHANQELFIMKKEDGKWKIARYAFSTMKPLIQNGIQRS</sequence>
<evidence type="ECO:0000313" key="3">
    <source>
        <dbReference type="Proteomes" id="UP000717696"/>
    </source>
</evidence>
<dbReference type="NCBIfam" id="TIGR02246">
    <property type="entry name" value="SgcJ/EcaC family oxidoreductase"/>
    <property type="match status" value="1"/>
</dbReference>
<organism evidence="2 3">
    <name type="scientific">Dactylonectria estremocensis</name>
    <dbReference type="NCBI Taxonomy" id="1079267"/>
    <lineage>
        <taxon>Eukaryota</taxon>
        <taxon>Fungi</taxon>
        <taxon>Dikarya</taxon>
        <taxon>Ascomycota</taxon>
        <taxon>Pezizomycotina</taxon>
        <taxon>Sordariomycetes</taxon>
        <taxon>Hypocreomycetidae</taxon>
        <taxon>Hypocreales</taxon>
        <taxon>Nectriaceae</taxon>
        <taxon>Dactylonectria</taxon>
    </lineage>
</organism>